<sequence length="182" mass="19513">MCALTEALLWHPQWQDPFLSRPTDSTRTHPISPDGVSPANILFSIGTTFANGFMRIPAVGSWSATGAGQPRDRVHRRSAMRAVRRPPPFGGQRSAGGNRRSADVIGRFCWWSNSTLLTVAALTLETVGPSGGLQAAASLEMGQFWCSSCPNPSRPGLRRGLIAAAVPTPCQVPTHFAVMGFD</sequence>
<gene>
    <name evidence="2" type="ORF">EGYM00163_LOCUS34241</name>
</gene>
<name>A0A7S4G2D7_9EUGL</name>
<dbReference type="AlphaFoldDB" id="A0A7S4G2D7"/>
<evidence type="ECO:0000256" key="1">
    <source>
        <dbReference type="SAM" id="MobiDB-lite"/>
    </source>
</evidence>
<reference evidence="2" key="1">
    <citation type="submission" date="2021-01" db="EMBL/GenBank/DDBJ databases">
        <authorList>
            <person name="Corre E."/>
            <person name="Pelletier E."/>
            <person name="Niang G."/>
            <person name="Scheremetjew M."/>
            <person name="Finn R."/>
            <person name="Kale V."/>
            <person name="Holt S."/>
            <person name="Cochrane G."/>
            <person name="Meng A."/>
            <person name="Brown T."/>
            <person name="Cohen L."/>
        </authorList>
    </citation>
    <scope>NUCLEOTIDE SEQUENCE</scope>
    <source>
        <strain evidence="2">CCMP1594</strain>
    </source>
</reference>
<feature type="region of interest" description="Disordered" evidence="1">
    <location>
        <begin position="64"/>
        <end position="99"/>
    </location>
</feature>
<evidence type="ECO:0000313" key="2">
    <source>
        <dbReference type="EMBL" id="CAE0823040.1"/>
    </source>
</evidence>
<organism evidence="2">
    <name type="scientific">Eutreptiella gymnastica</name>
    <dbReference type="NCBI Taxonomy" id="73025"/>
    <lineage>
        <taxon>Eukaryota</taxon>
        <taxon>Discoba</taxon>
        <taxon>Euglenozoa</taxon>
        <taxon>Euglenida</taxon>
        <taxon>Spirocuta</taxon>
        <taxon>Euglenophyceae</taxon>
        <taxon>Eutreptiales</taxon>
        <taxon>Eutreptiaceae</taxon>
        <taxon>Eutreptiella</taxon>
    </lineage>
</organism>
<dbReference type="EMBL" id="HBJA01099128">
    <property type="protein sequence ID" value="CAE0823040.1"/>
    <property type="molecule type" value="Transcribed_RNA"/>
</dbReference>
<accession>A0A7S4G2D7</accession>
<proteinExistence type="predicted"/>
<feature type="compositionally biased region" description="Basic residues" evidence="1">
    <location>
        <begin position="73"/>
        <end position="84"/>
    </location>
</feature>
<protein>
    <submittedName>
        <fullName evidence="2">Uncharacterized protein</fullName>
    </submittedName>
</protein>